<dbReference type="InterPro" id="IPR001965">
    <property type="entry name" value="Znf_PHD"/>
</dbReference>
<comment type="subcellular location">
    <subcellularLocation>
        <location evidence="2">Chromosome</location>
    </subcellularLocation>
    <subcellularLocation>
        <location evidence="1">Nucleus</location>
    </subcellularLocation>
</comment>
<evidence type="ECO:0000256" key="4">
    <source>
        <dbReference type="ARBA" id="ARBA00022723"/>
    </source>
</evidence>
<feature type="region of interest" description="Disordered" evidence="9">
    <location>
        <begin position="556"/>
        <end position="578"/>
    </location>
</feature>
<dbReference type="Pfam" id="PF02301">
    <property type="entry name" value="HORMA"/>
    <property type="match status" value="1"/>
</dbReference>
<accession>A0A180G4V0</accession>
<dbReference type="STRING" id="630390.A0A180G4V0"/>
<dbReference type="Gene3D" id="3.30.900.10">
    <property type="entry name" value="HORMA domain"/>
    <property type="match status" value="1"/>
</dbReference>
<keyword evidence="5" id="KW-0863">Zinc-finger</keyword>
<evidence type="ECO:0000256" key="6">
    <source>
        <dbReference type="ARBA" id="ARBA00022833"/>
    </source>
</evidence>
<dbReference type="Pfam" id="PF00628">
    <property type="entry name" value="PHD"/>
    <property type="match status" value="1"/>
</dbReference>
<evidence type="ECO:0000256" key="3">
    <source>
        <dbReference type="ARBA" id="ARBA00022454"/>
    </source>
</evidence>
<dbReference type="InterPro" id="IPR051294">
    <property type="entry name" value="HORMA_MeioticProgression"/>
</dbReference>
<feature type="compositionally biased region" description="Low complexity" evidence="9">
    <location>
        <begin position="877"/>
        <end position="888"/>
    </location>
</feature>
<reference evidence="13" key="4">
    <citation type="submission" date="2025-05" db="UniProtKB">
        <authorList>
            <consortium name="EnsemblFungi"/>
        </authorList>
    </citation>
    <scope>IDENTIFICATION</scope>
    <source>
        <strain evidence="13">isolate 1-1 / race 1 (BBBD)</strain>
    </source>
</reference>
<organism evidence="12">
    <name type="scientific">Puccinia triticina (isolate 1-1 / race 1 (BBBD))</name>
    <name type="common">Brown leaf rust fungus</name>
    <dbReference type="NCBI Taxonomy" id="630390"/>
    <lineage>
        <taxon>Eukaryota</taxon>
        <taxon>Fungi</taxon>
        <taxon>Dikarya</taxon>
        <taxon>Basidiomycota</taxon>
        <taxon>Pucciniomycotina</taxon>
        <taxon>Pucciniomycetes</taxon>
        <taxon>Pucciniales</taxon>
        <taxon>Pucciniaceae</taxon>
        <taxon>Puccinia</taxon>
    </lineage>
</organism>
<sequence length="972" mass="107373">MSAPAGLAWSAFLLTIGTPAGGTEDRLDQDVCAMSVIERARDFELALAPRRFPPQRGVLPCTTTLLHLPGARLNWQAQLNMSTQMKVKPAKSKAAVNAKLSSDTQLMTSAQSLNVVKTLIQTGIGVITYLRGIFPEECFTDDSPKTDISRIGPDRSEASTYDDDAPEGQKKTGREGRGYIRVKHINRGASKESDRVLDYLDEGAMDAIQRGYLRQLLFAMYLDPNKPRDVIECYTFNITYSKSKEREGELVPELEVRDQLRELSLGGKISILNDNDPQQSRKTCGMVKRQVQALIKNLICSTQSLSDIHGRRFLTFKLHYNDQTPLDYEPPHFTAGDVELDRFTFGTSGVEEVPSATEMGRIDTGFHAVRVALATISGYLPEPNASDSKAAPKGKSPLELREIELKKVREEAKEREIVWDTEMILAPSPPMTPNGFNMMDAQSTAEPIGRRDRNGRFVPFPRQDENPNENGKGVVKILKRKATPDANVLPESAMMLNSTQTEVQTQSTPVSLRPDNLTWSLNSVEPKNKSVQSHGKRDGIPGAENLNNSAILQEKAAVGSKPEVPNSVDTMEDPIEDGSISTQTLNAARVKANVESLPDSFDPIESFSPTSATQLKAKVLPVPPAAEKSRPKEPEALKAKTDHGGVRKSDSNKKMKSSKIKWPPTANKSDICECRDANDDQDMIRCEICKRWRHLNCYGYTSAKDPRIPEFFTCYRCRIHKGMDLEEIWKREDDINIALEGLRGLCIFRRTLQIIYKEGIPPALKDLARRLEVDVSTVSQIRHRLENENFICPKPAARSKNSGLLESERRSSSKPSQSKRYIKNMAVNESYEQKKLRDKLYFSPGTGTEAKLLAKFERQETSTDADEQMRPPEDRSIGSGSISGLSSITADPAVGGGTIERRATPTKQGAALGDPAGPSQPAGEDTTMHDAREARRSVAGSDTGAPTAGKSKVSIGVEEVEVLGVAWDDCDE</sequence>
<dbReference type="PANTHER" id="PTHR48225:SF7">
    <property type="entry name" value="MEIOSIS-SPECIFIC PROTEIN HOP1"/>
    <property type="match status" value="1"/>
</dbReference>
<gene>
    <name evidence="12" type="ORF">PTTG_06968</name>
</gene>
<dbReference type="GO" id="GO:0005694">
    <property type="term" value="C:chromosome"/>
    <property type="evidence" value="ECO:0007669"/>
    <property type="project" value="UniProtKB-SubCell"/>
</dbReference>
<reference evidence="12" key="2">
    <citation type="submission" date="2016-05" db="EMBL/GenBank/DDBJ databases">
        <title>Comparative analysis highlights variable genome content of wheat rusts and divergence of the mating loci.</title>
        <authorList>
            <person name="Cuomo C.A."/>
            <person name="Bakkeren G."/>
            <person name="Szabo L."/>
            <person name="Khalil H."/>
            <person name="Joly D."/>
            <person name="Goldberg J."/>
            <person name="Young S."/>
            <person name="Zeng Q."/>
            <person name="Fellers J."/>
        </authorList>
    </citation>
    <scope>NUCLEOTIDE SEQUENCE [LARGE SCALE GENOMIC DNA]</scope>
    <source>
        <strain evidence="12">1-1 BBBD Race 1</strain>
    </source>
</reference>
<feature type="region of interest" description="Disordered" evidence="9">
    <location>
        <begin position="857"/>
        <end position="956"/>
    </location>
</feature>
<dbReference type="Proteomes" id="UP000005240">
    <property type="component" value="Unassembled WGS sequence"/>
</dbReference>
<keyword evidence="7" id="KW-0539">Nucleus</keyword>
<protein>
    <submittedName>
        <fullName evidence="13">HORMA domain-containing protein</fullName>
    </submittedName>
</protein>
<evidence type="ECO:0000256" key="9">
    <source>
        <dbReference type="SAM" id="MobiDB-lite"/>
    </source>
</evidence>
<evidence type="ECO:0000256" key="7">
    <source>
        <dbReference type="ARBA" id="ARBA00023242"/>
    </source>
</evidence>
<feature type="compositionally biased region" description="Basic and acidic residues" evidence="9">
    <location>
        <begin position="167"/>
        <end position="176"/>
    </location>
</feature>
<dbReference type="AlphaFoldDB" id="A0A180G4V0"/>
<keyword evidence="4" id="KW-0479">Metal-binding</keyword>
<feature type="compositionally biased region" description="Basic and acidic residues" evidence="9">
    <location>
        <begin position="857"/>
        <end position="876"/>
    </location>
</feature>
<keyword evidence="3" id="KW-0158">Chromosome</keyword>
<reference evidence="12" key="1">
    <citation type="submission" date="2009-11" db="EMBL/GenBank/DDBJ databases">
        <authorList>
            <consortium name="The Broad Institute Genome Sequencing Platform"/>
            <person name="Ward D."/>
            <person name="Feldgarden M."/>
            <person name="Earl A."/>
            <person name="Young S.K."/>
            <person name="Zeng Q."/>
            <person name="Koehrsen M."/>
            <person name="Alvarado L."/>
            <person name="Berlin A."/>
            <person name="Bochicchio J."/>
            <person name="Borenstein D."/>
            <person name="Chapman S.B."/>
            <person name="Chen Z."/>
            <person name="Engels R."/>
            <person name="Freedman E."/>
            <person name="Gellesch M."/>
            <person name="Goldberg J."/>
            <person name="Griggs A."/>
            <person name="Gujja S."/>
            <person name="Heilman E."/>
            <person name="Heiman D."/>
            <person name="Hepburn T."/>
            <person name="Howarth C."/>
            <person name="Jen D."/>
            <person name="Larson L."/>
            <person name="Lewis B."/>
            <person name="Mehta T."/>
            <person name="Park D."/>
            <person name="Pearson M."/>
            <person name="Roberts A."/>
            <person name="Saif S."/>
            <person name="Shea T."/>
            <person name="Shenoy N."/>
            <person name="Sisk P."/>
            <person name="Stolte C."/>
            <person name="Sykes S."/>
            <person name="Thomson T."/>
            <person name="Walk T."/>
            <person name="White J."/>
            <person name="Yandava C."/>
            <person name="Izard J."/>
            <person name="Baranova O.V."/>
            <person name="Blanton J.M."/>
            <person name="Tanner A.C."/>
            <person name="Dewhirst F.E."/>
            <person name="Haas B."/>
            <person name="Nusbaum C."/>
            <person name="Birren B."/>
        </authorList>
    </citation>
    <scope>NUCLEOTIDE SEQUENCE [LARGE SCALE GENOMIC DNA]</scope>
    <source>
        <strain evidence="12">1-1 BBBD Race 1</strain>
    </source>
</reference>
<keyword evidence="14" id="KW-1185">Reference proteome</keyword>
<feature type="signal peptide" evidence="10">
    <location>
        <begin position="1"/>
        <end position="22"/>
    </location>
</feature>
<keyword evidence="6" id="KW-0862">Zinc</keyword>
<feature type="compositionally biased region" description="Basic and acidic residues" evidence="9">
    <location>
        <begin position="627"/>
        <end position="653"/>
    </location>
</feature>
<dbReference type="OrthoDB" id="1928087at2759"/>
<dbReference type="SUPFAM" id="SSF56019">
    <property type="entry name" value="The spindle assembly checkpoint protein mad2"/>
    <property type="match status" value="2"/>
</dbReference>
<dbReference type="GO" id="GO:0007130">
    <property type="term" value="P:synaptonemal complex assembly"/>
    <property type="evidence" value="ECO:0007669"/>
    <property type="project" value="TreeGrafter"/>
</dbReference>
<dbReference type="InterPro" id="IPR036570">
    <property type="entry name" value="HORMA_dom_sf"/>
</dbReference>
<feature type="chain" id="PRO_5008109569" evidence="10">
    <location>
        <begin position="23"/>
        <end position="972"/>
    </location>
</feature>
<evidence type="ECO:0000313" key="13">
    <source>
        <dbReference type="EnsemblFungi" id="PTTG_06968-t43_1-p1"/>
    </source>
</evidence>
<dbReference type="GO" id="GO:0005634">
    <property type="term" value="C:nucleus"/>
    <property type="evidence" value="ECO:0007669"/>
    <property type="project" value="UniProtKB-SubCell"/>
</dbReference>
<evidence type="ECO:0000256" key="1">
    <source>
        <dbReference type="ARBA" id="ARBA00004123"/>
    </source>
</evidence>
<evidence type="ECO:0000256" key="8">
    <source>
        <dbReference type="ARBA" id="ARBA00023254"/>
    </source>
</evidence>
<evidence type="ECO:0000256" key="5">
    <source>
        <dbReference type="ARBA" id="ARBA00022771"/>
    </source>
</evidence>
<keyword evidence="10" id="KW-0732">Signal</keyword>
<feature type="region of interest" description="Disordered" evidence="9">
    <location>
        <begin position="144"/>
        <end position="176"/>
    </location>
</feature>
<dbReference type="InterPro" id="IPR019787">
    <property type="entry name" value="Znf_PHD-finger"/>
</dbReference>
<dbReference type="InterPro" id="IPR011011">
    <property type="entry name" value="Znf_FYVE_PHD"/>
</dbReference>
<feature type="compositionally biased region" description="Basic and acidic residues" evidence="9">
    <location>
        <begin position="144"/>
        <end position="157"/>
    </location>
</feature>
<dbReference type="PROSITE" id="PS50815">
    <property type="entry name" value="HORMA"/>
    <property type="match status" value="1"/>
</dbReference>
<evidence type="ECO:0000313" key="12">
    <source>
        <dbReference type="EMBL" id="OAV87479.1"/>
    </source>
</evidence>
<dbReference type="InterPro" id="IPR003511">
    <property type="entry name" value="HORMA_dom"/>
</dbReference>
<dbReference type="VEuPathDB" id="FungiDB:PTTG_06968"/>
<keyword evidence="8" id="KW-0469">Meiosis</keyword>
<dbReference type="PANTHER" id="PTHR48225">
    <property type="entry name" value="HORMA DOMAIN-CONTAINING PROTEIN 1"/>
    <property type="match status" value="1"/>
</dbReference>
<feature type="region of interest" description="Disordered" evidence="9">
    <location>
        <begin position="801"/>
        <end position="825"/>
    </location>
</feature>
<dbReference type="EnsemblFungi" id="PTTG_06968-t43_1">
    <property type="protein sequence ID" value="PTTG_06968-t43_1-p1"/>
    <property type="gene ID" value="PTTG_06968"/>
</dbReference>
<evidence type="ECO:0000313" key="14">
    <source>
        <dbReference type="Proteomes" id="UP000005240"/>
    </source>
</evidence>
<dbReference type="GO" id="GO:0051598">
    <property type="term" value="P:meiotic recombination checkpoint signaling"/>
    <property type="evidence" value="ECO:0007669"/>
    <property type="project" value="TreeGrafter"/>
</dbReference>
<evidence type="ECO:0000256" key="2">
    <source>
        <dbReference type="ARBA" id="ARBA00004286"/>
    </source>
</evidence>
<dbReference type="SUPFAM" id="SSF57903">
    <property type="entry name" value="FYVE/PHD zinc finger"/>
    <property type="match status" value="1"/>
</dbReference>
<feature type="compositionally biased region" description="Basic and acidic residues" evidence="9">
    <location>
        <begin position="926"/>
        <end position="936"/>
    </location>
</feature>
<dbReference type="SMART" id="SM00249">
    <property type="entry name" value="PHD"/>
    <property type="match status" value="1"/>
</dbReference>
<name>A0A180G4V0_PUCT1</name>
<dbReference type="EMBL" id="ADAS02000388">
    <property type="protein sequence ID" value="OAV87479.1"/>
    <property type="molecule type" value="Genomic_DNA"/>
</dbReference>
<dbReference type="GO" id="GO:0008270">
    <property type="term" value="F:zinc ion binding"/>
    <property type="evidence" value="ECO:0007669"/>
    <property type="project" value="UniProtKB-KW"/>
</dbReference>
<feature type="region of interest" description="Disordered" evidence="9">
    <location>
        <begin position="621"/>
        <end position="662"/>
    </location>
</feature>
<feature type="domain" description="HORMA" evidence="11">
    <location>
        <begin position="110"/>
        <end position="373"/>
    </location>
</feature>
<reference evidence="13 14" key="3">
    <citation type="journal article" date="2017" name="G3 (Bethesda)">
        <title>Comparative analysis highlights variable genome content of wheat rusts and divergence of the mating loci.</title>
        <authorList>
            <person name="Cuomo C.A."/>
            <person name="Bakkeren G."/>
            <person name="Khalil H.B."/>
            <person name="Panwar V."/>
            <person name="Joly D."/>
            <person name="Linning R."/>
            <person name="Sakthikumar S."/>
            <person name="Song X."/>
            <person name="Adiconis X."/>
            <person name="Fan L."/>
            <person name="Goldberg J.M."/>
            <person name="Levin J.Z."/>
            <person name="Young S."/>
            <person name="Zeng Q."/>
            <person name="Anikster Y."/>
            <person name="Bruce M."/>
            <person name="Wang M."/>
            <person name="Yin C."/>
            <person name="McCallum B."/>
            <person name="Szabo L.J."/>
            <person name="Hulbert S."/>
            <person name="Chen X."/>
            <person name="Fellers J.P."/>
        </authorList>
    </citation>
    <scope>NUCLEOTIDE SEQUENCE</scope>
    <source>
        <strain evidence="14">Isolate 1-1 / race 1 (BBBD)</strain>
        <strain evidence="13">isolate 1-1 / race 1 (BBBD)</strain>
    </source>
</reference>
<dbReference type="Gene3D" id="3.30.40.10">
    <property type="entry name" value="Zinc/RING finger domain, C3HC4 (zinc finger)"/>
    <property type="match status" value="1"/>
</dbReference>
<evidence type="ECO:0000256" key="10">
    <source>
        <dbReference type="SAM" id="SignalP"/>
    </source>
</evidence>
<proteinExistence type="predicted"/>
<evidence type="ECO:0000259" key="11">
    <source>
        <dbReference type="PROSITE" id="PS50815"/>
    </source>
</evidence>
<dbReference type="InterPro" id="IPR013083">
    <property type="entry name" value="Znf_RING/FYVE/PHD"/>
</dbReference>